<dbReference type="Proteomes" id="UP000199220">
    <property type="component" value="Unassembled WGS sequence"/>
</dbReference>
<evidence type="ECO:0000313" key="7">
    <source>
        <dbReference type="Proteomes" id="UP000199220"/>
    </source>
</evidence>
<dbReference type="InterPro" id="IPR018973">
    <property type="entry name" value="MZB"/>
</dbReference>
<evidence type="ECO:0000259" key="4">
    <source>
        <dbReference type="PROSITE" id="PS51192"/>
    </source>
</evidence>
<dbReference type="Pfam" id="PF09369">
    <property type="entry name" value="MZB"/>
    <property type="match status" value="1"/>
</dbReference>
<dbReference type="Pfam" id="PF22982">
    <property type="entry name" value="WHD_HRQ1"/>
    <property type="match status" value="1"/>
</dbReference>
<organism evidence="6 7">
    <name type="scientific">Ruania alba</name>
    <dbReference type="NCBI Taxonomy" id="648782"/>
    <lineage>
        <taxon>Bacteria</taxon>
        <taxon>Bacillati</taxon>
        <taxon>Actinomycetota</taxon>
        <taxon>Actinomycetes</taxon>
        <taxon>Micrococcales</taxon>
        <taxon>Ruaniaceae</taxon>
        <taxon>Ruania</taxon>
    </lineage>
</organism>
<dbReference type="InterPro" id="IPR014001">
    <property type="entry name" value="Helicase_ATP-bd"/>
</dbReference>
<dbReference type="OrthoDB" id="143059at2"/>
<dbReference type="InterPro" id="IPR022307">
    <property type="entry name" value="Helicase_put_actinobac"/>
</dbReference>
<dbReference type="InterPro" id="IPR027417">
    <property type="entry name" value="P-loop_NTPase"/>
</dbReference>
<keyword evidence="1" id="KW-0547">Nucleotide-binding</keyword>
<dbReference type="EMBL" id="FNTX01000002">
    <property type="protein sequence ID" value="SEE91128.1"/>
    <property type="molecule type" value="Genomic_DNA"/>
</dbReference>
<dbReference type="PANTHER" id="PTHR47957">
    <property type="entry name" value="ATP-DEPENDENT HELICASE HRQ1"/>
    <property type="match status" value="1"/>
</dbReference>
<keyword evidence="7" id="KW-1185">Reference proteome</keyword>
<protein>
    <submittedName>
        <fullName evidence="6">DEAD/DEAH box helicase domain-containing protein</fullName>
    </submittedName>
</protein>
<dbReference type="SUPFAM" id="SSF52540">
    <property type="entry name" value="P-loop containing nucleoside triphosphate hydrolases"/>
    <property type="match status" value="1"/>
</dbReference>
<dbReference type="GO" id="GO:0005524">
    <property type="term" value="F:ATP binding"/>
    <property type="evidence" value="ECO:0007669"/>
    <property type="project" value="UniProtKB-KW"/>
</dbReference>
<keyword evidence="2" id="KW-0067">ATP-binding</keyword>
<dbReference type="GO" id="GO:0003676">
    <property type="term" value="F:nucleic acid binding"/>
    <property type="evidence" value="ECO:0007669"/>
    <property type="project" value="InterPro"/>
</dbReference>
<feature type="domain" description="Helicase ATP-binding" evidence="4">
    <location>
        <begin position="63"/>
        <end position="257"/>
    </location>
</feature>
<gene>
    <name evidence="6" type="ORF">SAMN04488554_3534</name>
</gene>
<dbReference type="GO" id="GO:0006289">
    <property type="term" value="P:nucleotide-excision repair"/>
    <property type="evidence" value="ECO:0007669"/>
    <property type="project" value="TreeGrafter"/>
</dbReference>
<reference evidence="7" key="1">
    <citation type="submission" date="2016-10" db="EMBL/GenBank/DDBJ databases">
        <authorList>
            <person name="Varghese N."/>
            <person name="Submissions S."/>
        </authorList>
    </citation>
    <scope>NUCLEOTIDE SEQUENCE [LARGE SCALE GENOMIC DNA]</scope>
    <source>
        <strain evidence="7">DSM 21368</strain>
    </source>
</reference>
<dbReference type="InterPro" id="IPR055227">
    <property type="entry name" value="HRQ1_WHD"/>
</dbReference>
<dbReference type="GO" id="GO:0036297">
    <property type="term" value="P:interstrand cross-link repair"/>
    <property type="evidence" value="ECO:0007669"/>
    <property type="project" value="TreeGrafter"/>
</dbReference>
<dbReference type="Gene3D" id="3.40.50.300">
    <property type="entry name" value="P-loop containing nucleotide triphosphate hydrolases"/>
    <property type="match status" value="2"/>
</dbReference>
<keyword evidence="6" id="KW-0378">Hydrolase</keyword>
<dbReference type="SMART" id="SM00487">
    <property type="entry name" value="DEXDc"/>
    <property type="match status" value="1"/>
</dbReference>
<dbReference type="PROSITE" id="PS51194">
    <property type="entry name" value="HELICASE_CTER"/>
    <property type="match status" value="1"/>
</dbReference>
<dbReference type="STRING" id="648782.SAMN04488554_3534"/>
<dbReference type="RefSeq" id="WP_089774307.1">
    <property type="nucleotide sequence ID" value="NZ_FNTX01000002.1"/>
</dbReference>
<dbReference type="CDD" id="cd18797">
    <property type="entry name" value="SF2_C_Hrq"/>
    <property type="match status" value="1"/>
</dbReference>
<feature type="region of interest" description="Disordered" evidence="3">
    <location>
        <begin position="281"/>
        <end position="311"/>
    </location>
</feature>
<accession>A0A1H5MRY6</accession>
<dbReference type="InterPro" id="IPR011545">
    <property type="entry name" value="DEAD/DEAH_box_helicase_dom"/>
</dbReference>
<sequence length="813" mass="87133">MSHPDSLDVLLTPRRESSLVHLEHLPAREGQQGAWPEWADPDLVAGYARRGVTAPWLHQVQAAEAAWAGRHVVLATATGSGKSLASWLPGISAVRSATREGLGTSIAALNRRPTVLYLSPTKALAADQLYGLQSLLRDAAIGDVRPATCDGDTPTSERDWVRDHADLVLTNPDFLHFSLLPRHRRWQRLLRGLRFVVVDECHAYRGVLGAHVALVLRRLLRLAAHYGAAPTAILASATTGDPEQSAARLLGVPAENVTAVVTDTAPAGRRTVALWQPPILDTGEAFPEDQPTAPDTPGPWRPSGAPEDGPRRSVLAETAELLTDLVRARRRTLAFVRSRVGAEAIADQTRSRLDDRGPADPRDLADAVDLTATVAAYRGGYLPEERRELERALRTGELRALATTNALELGVDIAGLDAVLIAGWPGTRVSFWQQVGRAGRAGAEGLAVLIASDNPLDAYLVHHPEMILGAPVEATAFDPGNPYVLAPHLCAAAAELPLTEPDLETFGPSTPDLLAELCTRGMLRRRSTGWYWNYARPEDPAALTDLRGGGGPPVQVVEAGTGRVLGTVDAARADATVHAGAVYVHQGRTFYVEDYADDVAIVTERTVGYRTRSRSDKHITVLQTQVEQQCGPVRWAYGTLEVTERVVGYDRRRLPGLELVGSYPLDLPEHTLRTTGCWWSAPAEVLYDSGLTPADLPGALHAAEHAAIGLLGLVATCDRWDIGGLSTALHQDTLEPTVFVYDGYPGGAGFAQRGYALVRPWLTATRDTVAGCGCATGCPACIQSPKCGNNNSPLDKAGALAVLGLLLEHAPPQ</sequence>
<evidence type="ECO:0000256" key="3">
    <source>
        <dbReference type="SAM" id="MobiDB-lite"/>
    </source>
</evidence>
<evidence type="ECO:0000256" key="2">
    <source>
        <dbReference type="ARBA" id="ARBA00022840"/>
    </source>
</evidence>
<dbReference type="SMART" id="SM00490">
    <property type="entry name" value="HELICc"/>
    <property type="match status" value="1"/>
</dbReference>
<dbReference type="InterPro" id="IPR001650">
    <property type="entry name" value="Helicase_C-like"/>
</dbReference>
<evidence type="ECO:0000259" key="5">
    <source>
        <dbReference type="PROSITE" id="PS51194"/>
    </source>
</evidence>
<keyword evidence="6" id="KW-0347">Helicase</keyword>
<name>A0A1H5MRY6_9MICO</name>
<dbReference type="GO" id="GO:0043138">
    <property type="term" value="F:3'-5' DNA helicase activity"/>
    <property type="evidence" value="ECO:0007669"/>
    <property type="project" value="TreeGrafter"/>
</dbReference>
<evidence type="ECO:0000313" key="6">
    <source>
        <dbReference type="EMBL" id="SEE91128.1"/>
    </source>
</evidence>
<proteinExistence type="predicted"/>
<feature type="domain" description="Helicase C-terminal" evidence="5">
    <location>
        <begin position="321"/>
        <end position="483"/>
    </location>
</feature>
<dbReference type="AlphaFoldDB" id="A0A1H5MRY6"/>
<evidence type="ECO:0000256" key="1">
    <source>
        <dbReference type="ARBA" id="ARBA00022741"/>
    </source>
</evidence>
<dbReference type="Pfam" id="PF00270">
    <property type="entry name" value="DEAD"/>
    <property type="match status" value="1"/>
</dbReference>
<dbReference type="Pfam" id="PF00271">
    <property type="entry name" value="Helicase_C"/>
    <property type="match status" value="1"/>
</dbReference>
<dbReference type="PROSITE" id="PS51192">
    <property type="entry name" value="HELICASE_ATP_BIND_1"/>
    <property type="match status" value="1"/>
</dbReference>
<dbReference type="PANTHER" id="PTHR47957:SF3">
    <property type="entry name" value="ATP-DEPENDENT HELICASE HRQ1"/>
    <property type="match status" value="1"/>
</dbReference>
<dbReference type="NCBIfam" id="TIGR03817">
    <property type="entry name" value="DECH_helic"/>
    <property type="match status" value="1"/>
</dbReference>